<sequence>VTELLTDLHVKRIAGNSRAQLQAFLESQPGLAKVVLLSEKPEVGTLYRALSTLLRHQLAFAQVDVSAGSGVAQALGAPEGLPAVMLLKVLPGEEAGEAYSGELKAEPLLTALKQFSDAPPPVAAEGLKELDWEAVMALDAKEDMALLVLQAAALDAIYSILADVKDMVTCGLVMVGPQDADKFGSSVSTMLTDPEALTSSCTQRLLLLPYGPDKADLDEYQVYSGAMEAKALTAWVVDAMPDRTQQVMGAGFQTFLTLAGLPQGGGQEAEGGRGPSVPGSWASIAQAIGSPLPPKVPCVLLLSVVSPDKGKDSQGFRIRAQPYQGAIKYVKLAAWLGAFVDGMLEMAASTDDTGGEADLAVVDEFNLSDIMGEEVEGQEALLSTQDKLRKVEEELQAAAAHAAP</sequence>
<dbReference type="AlphaFoldDB" id="A0A699Z320"/>
<accession>A0A699Z320</accession>
<proteinExistence type="predicted"/>
<organism evidence="1 2">
    <name type="scientific">Haematococcus lacustris</name>
    <name type="common">Green alga</name>
    <name type="synonym">Haematococcus pluvialis</name>
    <dbReference type="NCBI Taxonomy" id="44745"/>
    <lineage>
        <taxon>Eukaryota</taxon>
        <taxon>Viridiplantae</taxon>
        <taxon>Chlorophyta</taxon>
        <taxon>core chlorophytes</taxon>
        <taxon>Chlorophyceae</taxon>
        <taxon>CS clade</taxon>
        <taxon>Chlamydomonadales</taxon>
        <taxon>Haematococcaceae</taxon>
        <taxon>Haematococcus</taxon>
    </lineage>
</organism>
<comment type="caution">
    <text evidence="1">The sequence shown here is derived from an EMBL/GenBank/DDBJ whole genome shotgun (WGS) entry which is preliminary data.</text>
</comment>
<gene>
    <name evidence="1" type="ORF">HaLaN_09259</name>
</gene>
<dbReference type="Proteomes" id="UP000485058">
    <property type="component" value="Unassembled WGS sequence"/>
</dbReference>
<protein>
    <submittedName>
        <fullName evidence="1">Thioredoxin domain-containing protein</fullName>
    </submittedName>
</protein>
<keyword evidence="2" id="KW-1185">Reference proteome</keyword>
<dbReference type="EMBL" id="BLLF01000606">
    <property type="protein sequence ID" value="GFH13384.1"/>
    <property type="molecule type" value="Genomic_DNA"/>
</dbReference>
<reference evidence="1 2" key="1">
    <citation type="submission" date="2020-02" db="EMBL/GenBank/DDBJ databases">
        <title>Draft genome sequence of Haematococcus lacustris strain NIES-144.</title>
        <authorList>
            <person name="Morimoto D."/>
            <person name="Nakagawa S."/>
            <person name="Yoshida T."/>
            <person name="Sawayama S."/>
        </authorList>
    </citation>
    <scope>NUCLEOTIDE SEQUENCE [LARGE SCALE GENOMIC DNA]</scope>
    <source>
        <strain evidence="1 2">NIES-144</strain>
    </source>
</reference>
<name>A0A699Z320_HAELA</name>
<evidence type="ECO:0000313" key="2">
    <source>
        <dbReference type="Proteomes" id="UP000485058"/>
    </source>
</evidence>
<evidence type="ECO:0000313" key="1">
    <source>
        <dbReference type="EMBL" id="GFH13384.1"/>
    </source>
</evidence>
<feature type="non-terminal residue" evidence="1">
    <location>
        <position position="1"/>
    </location>
</feature>
<feature type="non-terminal residue" evidence="1">
    <location>
        <position position="404"/>
    </location>
</feature>